<protein>
    <recommendedName>
        <fullName evidence="4">Serine acetyltransferase</fullName>
        <ecNumber evidence="4">2.3.1.30</ecNumber>
    </recommendedName>
</protein>
<accession>A0A8J3AVM9</accession>
<sequence>MSTARDPDWHADLQRCGMRRPLLKEQSLWALWVYRFGRRVDRRPPGIVRRMLTSWYWLLFRAAETATGISLPKSATIGPGLRIWHFGGIFLHPQATLGANCTLRQGVTIGNREEDGPVPVIGDDVEFGAYAQVLGGVRIGNGCRIGALSVVLQDVPDGATAVGVPARVVTRGDESLNEISKEQLSKQSNGIDHMSTEVNVVQLKGIA</sequence>
<reference evidence="5" key="1">
    <citation type="journal article" date="2014" name="Int. J. Syst. Evol. Microbiol.">
        <title>Complete genome sequence of Corynebacterium casei LMG S-19264T (=DSM 44701T), isolated from a smear-ripened cheese.</title>
        <authorList>
            <consortium name="US DOE Joint Genome Institute (JGI-PGF)"/>
            <person name="Walter F."/>
            <person name="Albersmeier A."/>
            <person name="Kalinowski J."/>
            <person name="Ruckert C."/>
        </authorList>
    </citation>
    <scope>NUCLEOTIDE SEQUENCE</scope>
    <source>
        <strain evidence="5">CCM 7664</strain>
    </source>
</reference>
<comment type="catalytic activity">
    <reaction evidence="4">
        <text>L-serine + acetyl-CoA = O-acetyl-L-serine + CoA</text>
        <dbReference type="Rhea" id="RHEA:24560"/>
        <dbReference type="ChEBI" id="CHEBI:33384"/>
        <dbReference type="ChEBI" id="CHEBI:57287"/>
        <dbReference type="ChEBI" id="CHEBI:57288"/>
        <dbReference type="ChEBI" id="CHEBI:58340"/>
        <dbReference type="EC" id="2.3.1.30"/>
    </reaction>
</comment>
<dbReference type="EC" id="2.3.1.30" evidence="4"/>
<keyword evidence="2 4" id="KW-0808">Transferase</keyword>
<proteinExistence type="inferred from homology"/>
<dbReference type="Gene3D" id="2.160.10.10">
    <property type="entry name" value="Hexapeptide repeat proteins"/>
    <property type="match status" value="1"/>
</dbReference>
<dbReference type="AlphaFoldDB" id="A0A8J3AVM9"/>
<dbReference type="Proteomes" id="UP000627205">
    <property type="component" value="Unassembled WGS sequence"/>
</dbReference>
<dbReference type="EMBL" id="BMDP01000002">
    <property type="protein sequence ID" value="GGI54050.1"/>
    <property type="molecule type" value="Genomic_DNA"/>
</dbReference>
<name>A0A8J3AVM9_9BURK</name>
<evidence type="ECO:0000256" key="2">
    <source>
        <dbReference type="ARBA" id="ARBA00022679"/>
    </source>
</evidence>
<dbReference type="InterPro" id="IPR005881">
    <property type="entry name" value="Ser_O-AcTrfase"/>
</dbReference>
<evidence type="ECO:0000313" key="6">
    <source>
        <dbReference type="Proteomes" id="UP000627205"/>
    </source>
</evidence>
<evidence type="ECO:0000256" key="1">
    <source>
        <dbReference type="ARBA" id="ARBA00007274"/>
    </source>
</evidence>
<gene>
    <name evidence="5" type="ORF">GCM10011430_12240</name>
</gene>
<comment type="similarity">
    <text evidence="1 4">Belongs to the transferase hexapeptide repeat family.</text>
</comment>
<dbReference type="PANTHER" id="PTHR42811">
    <property type="entry name" value="SERINE ACETYLTRANSFERASE"/>
    <property type="match status" value="1"/>
</dbReference>
<dbReference type="CDD" id="cd03354">
    <property type="entry name" value="LbH_SAT"/>
    <property type="match status" value="1"/>
</dbReference>
<evidence type="ECO:0000256" key="4">
    <source>
        <dbReference type="PIRNR" id="PIRNR000441"/>
    </source>
</evidence>
<dbReference type="InterPro" id="IPR011004">
    <property type="entry name" value="Trimer_LpxA-like_sf"/>
</dbReference>
<comment type="caution">
    <text evidence="5">The sequence shown here is derived from an EMBL/GenBank/DDBJ whole genome shotgun (WGS) entry which is preliminary data.</text>
</comment>
<evidence type="ECO:0000313" key="5">
    <source>
        <dbReference type="EMBL" id="GGI54050.1"/>
    </source>
</evidence>
<dbReference type="GO" id="GO:0006535">
    <property type="term" value="P:cysteine biosynthetic process from serine"/>
    <property type="evidence" value="ECO:0007669"/>
    <property type="project" value="InterPro"/>
</dbReference>
<keyword evidence="3 4" id="KW-0012">Acyltransferase</keyword>
<dbReference type="InterPro" id="IPR045304">
    <property type="entry name" value="LbH_SAT"/>
</dbReference>
<dbReference type="PIRSF" id="PIRSF000441">
    <property type="entry name" value="CysE"/>
    <property type="match status" value="1"/>
</dbReference>
<keyword evidence="6" id="KW-1185">Reference proteome</keyword>
<dbReference type="InterPro" id="IPR001451">
    <property type="entry name" value="Hexapep"/>
</dbReference>
<dbReference type="Pfam" id="PF00132">
    <property type="entry name" value="Hexapep"/>
    <property type="match status" value="1"/>
</dbReference>
<organism evidence="5 6">
    <name type="scientific">Oxalicibacterium solurbis</name>
    <dbReference type="NCBI Taxonomy" id="69280"/>
    <lineage>
        <taxon>Bacteria</taxon>
        <taxon>Pseudomonadati</taxon>
        <taxon>Pseudomonadota</taxon>
        <taxon>Betaproteobacteria</taxon>
        <taxon>Burkholderiales</taxon>
        <taxon>Oxalobacteraceae</taxon>
        <taxon>Oxalicibacterium</taxon>
    </lineage>
</organism>
<dbReference type="SUPFAM" id="SSF51161">
    <property type="entry name" value="Trimeric LpxA-like enzymes"/>
    <property type="match status" value="1"/>
</dbReference>
<dbReference type="RefSeq" id="WP_188420151.1">
    <property type="nucleotide sequence ID" value="NZ_BMDP01000002.1"/>
</dbReference>
<dbReference type="GO" id="GO:0005737">
    <property type="term" value="C:cytoplasm"/>
    <property type="evidence" value="ECO:0007669"/>
    <property type="project" value="InterPro"/>
</dbReference>
<reference evidence="5" key="2">
    <citation type="submission" date="2020-09" db="EMBL/GenBank/DDBJ databases">
        <authorList>
            <person name="Sun Q."/>
            <person name="Sedlacek I."/>
        </authorList>
    </citation>
    <scope>NUCLEOTIDE SEQUENCE</scope>
    <source>
        <strain evidence="5">CCM 7664</strain>
    </source>
</reference>
<evidence type="ECO:0000256" key="3">
    <source>
        <dbReference type="ARBA" id="ARBA00023315"/>
    </source>
</evidence>
<dbReference type="GO" id="GO:0009001">
    <property type="term" value="F:serine O-acetyltransferase activity"/>
    <property type="evidence" value="ECO:0007669"/>
    <property type="project" value="UniProtKB-EC"/>
</dbReference>